<comment type="caution">
    <text evidence="4">The sequence shown here is derived from an EMBL/GenBank/DDBJ whole genome shotgun (WGS) entry which is preliminary data.</text>
</comment>
<keyword evidence="1" id="KW-0175">Coiled coil</keyword>
<feature type="region of interest" description="Disordered" evidence="2">
    <location>
        <begin position="1"/>
        <end position="118"/>
    </location>
</feature>
<dbReference type="OrthoDB" id="2529758at2759"/>
<keyword evidence="5" id="KW-1185">Reference proteome</keyword>
<dbReference type="SMART" id="SM00256">
    <property type="entry name" value="FBOX"/>
    <property type="match status" value="1"/>
</dbReference>
<evidence type="ECO:0000259" key="3">
    <source>
        <dbReference type="PROSITE" id="PS50181"/>
    </source>
</evidence>
<feature type="coiled-coil region" evidence="1">
    <location>
        <begin position="308"/>
        <end position="372"/>
    </location>
</feature>
<dbReference type="EMBL" id="PJQD01000005">
    <property type="protein sequence ID" value="POY76377.1"/>
    <property type="molecule type" value="Genomic_DNA"/>
</dbReference>
<dbReference type="PROSITE" id="PS50181">
    <property type="entry name" value="FBOX"/>
    <property type="match status" value="1"/>
</dbReference>
<dbReference type="InterPro" id="IPR001810">
    <property type="entry name" value="F-box_dom"/>
</dbReference>
<sequence>MSRRAGQGRVSYKEVDSDGETDVLTDDEDRLEALKEAAPLLARRRKGNESSDDAYEPTASRTKKTRRRDAKNGKEGPRDSSSTRGAADSTQGDARGTVVGSDGDQEDEDEDEDDPPEFVNEFSQGLLLKLPFEMVSEICSHLDLSDLIRLAKTSPTLNNFLLASSSRTLWSRVRKLMGFDLPKEMSEIRFALTLYGSDCLYCGNASWLVQRRSLKGELGQIHHRLNDCIIIDHENEDKSYSRFDKLVLDDVREVNDTLWRYQRADEEDAQAVKAASLWSTRSRRRSGESRDLKTDRLDHFVKERGQYVTRALEEREQIHENLKVLRDEAKAARAQELEDARSREKQRVASVLDQLSTKHAWTEEEVNELADKFHASEDFWWPRGHELPDPPERMPNSAPKAWRRYKVLLLDTIARRDAAKASEQRLAKLEEMYEKLRLELRRSLGYAPSWKAIAHKSKLRALYEPADADPSADSPTTLKILTQAAATEVENQRVMAVRDCLAAQLDVSSSTLSLKHGDYPPEQYGDDFLARIPNRFKLEYRGAVNAYGGRPYKYGSYLTLQKCGRKSDEFNVASNRKFTRPSWRRAIKHVLAAAGKEDATDLDELDALGAAFTWTNSPPACEKGSFTWRKMVELLQRHGPEDLHLADLKNVKIVYSRVKGKGKADGDPDGGAHDSSDEASEDST</sequence>
<proteinExistence type="predicted"/>
<dbReference type="Pfam" id="PF00646">
    <property type="entry name" value="F-box"/>
    <property type="match status" value="1"/>
</dbReference>
<dbReference type="SUPFAM" id="SSF81383">
    <property type="entry name" value="F-box domain"/>
    <property type="match status" value="1"/>
</dbReference>
<gene>
    <name evidence="4" type="ORF">BMF94_0574</name>
</gene>
<organism evidence="4 5">
    <name type="scientific">Rhodotorula taiwanensis</name>
    <dbReference type="NCBI Taxonomy" id="741276"/>
    <lineage>
        <taxon>Eukaryota</taxon>
        <taxon>Fungi</taxon>
        <taxon>Dikarya</taxon>
        <taxon>Basidiomycota</taxon>
        <taxon>Pucciniomycotina</taxon>
        <taxon>Microbotryomycetes</taxon>
        <taxon>Sporidiobolales</taxon>
        <taxon>Sporidiobolaceae</taxon>
        <taxon>Rhodotorula</taxon>
    </lineage>
</organism>
<dbReference type="Proteomes" id="UP000237144">
    <property type="component" value="Unassembled WGS sequence"/>
</dbReference>
<evidence type="ECO:0000313" key="4">
    <source>
        <dbReference type="EMBL" id="POY76377.1"/>
    </source>
</evidence>
<feature type="domain" description="F-box" evidence="3">
    <location>
        <begin position="124"/>
        <end position="173"/>
    </location>
</feature>
<feature type="compositionally biased region" description="Polar residues" evidence="2">
    <location>
        <begin position="79"/>
        <end position="92"/>
    </location>
</feature>
<feature type="compositionally biased region" description="Acidic residues" evidence="2">
    <location>
        <begin position="17"/>
        <end position="30"/>
    </location>
</feature>
<evidence type="ECO:0000256" key="1">
    <source>
        <dbReference type="SAM" id="Coils"/>
    </source>
</evidence>
<dbReference type="AlphaFoldDB" id="A0A2S5BHY4"/>
<dbReference type="InterPro" id="IPR036047">
    <property type="entry name" value="F-box-like_dom_sf"/>
</dbReference>
<evidence type="ECO:0000256" key="2">
    <source>
        <dbReference type="SAM" id="MobiDB-lite"/>
    </source>
</evidence>
<accession>A0A2S5BHY4</accession>
<protein>
    <recommendedName>
        <fullName evidence="3">F-box domain-containing protein</fullName>
    </recommendedName>
</protein>
<feature type="region of interest" description="Disordered" evidence="2">
    <location>
        <begin position="659"/>
        <end position="684"/>
    </location>
</feature>
<name>A0A2S5BHY4_9BASI</name>
<evidence type="ECO:0000313" key="5">
    <source>
        <dbReference type="Proteomes" id="UP000237144"/>
    </source>
</evidence>
<feature type="compositionally biased region" description="Basic and acidic residues" evidence="2">
    <location>
        <begin position="662"/>
        <end position="676"/>
    </location>
</feature>
<feature type="compositionally biased region" description="Acidic residues" evidence="2">
    <location>
        <begin position="103"/>
        <end position="116"/>
    </location>
</feature>
<reference evidence="4 5" key="1">
    <citation type="journal article" date="2018" name="Front. Microbiol.">
        <title>Prospects for Fungal Bioremediation of Acidic Radioactive Waste Sites: Characterization and Genome Sequence of Rhodotorula taiwanensis MD1149.</title>
        <authorList>
            <person name="Tkavc R."/>
            <person name="Matrosova V.Y."/>
            <person name="Grichenko O.E."/>
            <person name="Gostincar C."/>
            <person name="Volpe R.P."/>
            <person name="Klimenkova P."/>
            <person name="Gaidamakova E.K."/>
            <person name="Zhou C.E."/>
            <person name="Stewart B.J."/>
            <person name="Lyman M.G."/>
            <person name="Malfatti S.A."/>
            <person name="Rubinfeld B."/>
            <person name="Courtot M."/>
            <person name="Singh J."/>
            <person name="Dalgard C.L."/>
            <person name="Hamilton T."/>
            <person name="Frey K.G."/>
            <person name="Gunde-Cimerman N."/>
            <person name="Dugan L."/>
            <person name="Daly M.J."/>
        </authorList>
    </citation>
    <scope>NUCLEOTIDE SEQUENCE [LARGE SCALE GENOMIC DNA]</scope>
    <source>
        <strain evidence="4 5">MD1149</strain>
    </source>
</reference>